<dbReference type="PANTHER" id="PTHR30386:SF26">
    <property type="entry name" value="TRANSPORT PROTEIN COMB"/>
    <property type="match status" value="1"/>
</dbReference>
<evidence type="ECO:0000256" key="5">
    <source>
        <dbReference type="SAM" id="Coils"/>
    </source>
</evidence>
<keyword evidence="2 7" id="KW-0812">Transmembrane</keyword>
<dbReference type="EMBL" id="FOHS01000003">
    <property type="protein sequence ID" value="SET69451.1"/>
    <property type="molecule type" value="Genomic_DNA"/>
</dbReference>
<dbReference type="RefSeq" id="WP_092771739.1">
    <property type="nucleotide sequence ID" value="NZ_FOHS01000003.1"/>
</dbReference>
<proteinExistence type="predicted"/>
<gene>
    <name evidence="10" type="ORF">SAMN04487998_2374</name>
</gene>
<dbReference type="InterPro" id="IPR058625">
    <property type="entry name" value="MdtA-like_BSH"/>
</dbReference>
<dbReference type="GO" id="GO:0016020">
    <property type="term" value="C:membrane"/>
    <property type="evidence" value="ECO:0007669"/>
    <property type="project" value="UniProtKB-SubCell"/>
</dbReference>
<evidence type="ECO:0000256" key="6">
    <source>
        <dbReference type="SAM" id="MobiDB-lite"/>
    </source>
</evidence>
<dbReference type="PANTHER" id="PTHR30386">
    <property type="entry name" value="MEMBRANE FUSION SUBUNIT OF EMRAB-TOLC MULTIDRUG EFFLUX PUMP"/>
    <property type="match status" value="1"/>
</dbReference>
<evidence type="ECO:0000256" key="1">
    <source>
        <dbReference type="ARBA" id="ARBA00004167"/>
    </source>
</evidence>
<sequence length="368" mass="40635">MKRRYTVTDRLITRITGWLAGLTVAVLAVWGVRTLWDFHVAEQTNDAQVQEYVNPVISRAGGFIVAVKFEENEVVRKGDTLLLIDPREYTIQQAQTEAAIEREEAHLRVLASNVQTLGESARAASAQVTAAKARLWKQQLDYNRYQKLTAEESATQQQLEAMQATLDVSRSEYQAAQDTYAAARSKIADTELEKGVVKAQIANLRALLDRHKLDVSYTTIVAPYDGRMGRRTVEAGQMIDAGEVLAYVVNNETDKWVVANYKETQLASLQLGDTATFTADAYPDHLFKGTIISFSPATGSSFSLLPPDNSTGNYVKIVQRVPVRIRVTGARAELDLLKVGMNVNVSVTKEQPPHATGATVAAQRPRRG</sequence>
<evidence type="ECO:0000313" key="11">
    <source>
        <dbReference type="Proteomes" id="UP000198697"/>
    </source>
</evidence>
<dbReference type="Gene3D" id="2.40.30.170">
    <property type="match status" value="1"/>
</dbReference>
<comment type="subcellular location">
    <subcellularLocation>
        <location evidence="1">Membrane</location>
        <topology evidence="1">Single-pass membrane protein</topology>
    </subcellularLocation>
</comment>
<dbReference type="Pfam" id="PF25917">
    <property type="entry name" value="BSH_RND"/>
    <property type="match status" value="1"/>
</dbReference>
<dbReference type="Gene3D" id="1.10.287.470">
    <property type="entry name" value="Helix hairpin bin"/>
    <property type="match status" value="2"/>
</dbReference>
<dbReference type="GO" id="GO:0055085">
    <property type="term" value="P:transmembrane transport"/>
    <property type="evidence" value="ECO:0007669"/>
    <property type="project" value="InterPro"/>
</dbReference>
<dbReference type="InterPro" id="IPR050739">
    <property type="entry name" value="MFP"/>
</dbReference>
<evidence type="ECO:0000256" key="2">
    <source>
        <dbReference type="ARBA" id="ARBA00022692"/>
    </source>
</evidence>
<keyword evidence="3 7" id="KW-1133">Transmembrane helix</keyword>
<protein>
    <submittedName>
        <fullName evidence="10">Membrane fusion protein, multidrug efflux system</fullName>
    </submittedName>
</protein>
<feature type="region of interest" description="Disordered" evidence="6">
    <location>
        <begin position="349"/>
        <end position="368"/>
    </location>
</feature>
<dbReference type="Proteomes" id="UP000198697">
    <property type="component" value="Unassembled WGS sequence"/>
</dbReference>
<evidence type="ECO:0000313" key="10">
    <source>
        <dbReference type="EMBL" id="SET69451.1"/>
    </source>
</evidence>
<evidence type="ECO:0000256" key="4">
    <source>
        <dbReference type="ARBA" id="ARBA00023136"/>
    </source>
</evidence>
<dbReference type="AlphaFoldDB" id="A0A1I0GHE1"/>
<dbReference type="Gene3D" id="2.40.50.100">
    <property type="match status" value="1"/>
</dbReference>
<dbReference type="InterPro" id="IPR058792">
    <property type="entry name" value="Beta-barrel_RND_2"/>
</dbReference>
<organism evidence="10 11">
    <name type="scientific">Hymenobacter actinosclerus</name>
    <dbReference type="NCBI Taxonomy" id="82805"/>
    <lineage>
        <taxon>Bacteria</taxon>
        <taxon>Pseudomonadati</taxon>
        <taxon>Bacteroidota</taxon>
        <taxon>Cytophagia</taxon>
        <taxon>Cytophagales</taxon>
        <taxon>Hymenobacteraceae</taxon>
        <taxon>Hymenobacter</taxon>
    </lineage>
</organism>
<feature type="coiled-coil region" evidence="5">
    <location>
        <begin position="145"/>
        <end position="193"/>
    </location>
</feature>
<reference evidence="11" key="1">
    <citation type="submission" date="2016-10" db="EMBL/GenBank/DDBJ databases">
        <authorList>
            <person name="Varghese N."/>
            <person name="Submissions S."/>
        </authorList>
    </citation>
    <scope>NUCLEOTIDE SEQUENCE [LARGE SCALE GENOMIC DNA]</scope>
    <source>
        <strain evidence="11">DSM 15310</strain>
    </source>
</reference>
<keyword evidence="4 7" id="KW-0472">Membrane</keyword>
<name>A0A1I0GHE1_9BACT</name>
<evidence type="ECO:0000256" key="3">
    <source>
        <dbReference type="ARBA" id="ARBA00022989"/>
    </source>
</evidence>
<keyword evidence="5" id="KW-0175">Coiled coil</keyword>
<dbReference type="STRING" id="82805.SAMN04487998_2374"/>
<evidence type="ECO:0000259" key="8">
    <source>
        <dbReference type="Pfam" id="PF25917"/>
    </source>
</evidence>
<evidence type="ECO:0000256" key="7">
    <source>
        <dbReference type="SAM" id="Phobius"/>
    </source>
</evidence>
<dbReference type="SUPFAM" id="SSF111369">
    <property type="entry name" value="HlyD-like secretion proteins"/>
    <property type="match status" value="1"/>
</dbReference>
<evidence type="ECO:0000259" key="9">
    <source>
        <dbReference type="Pfam" id="PF25954"/>
    </source>
</evidence>
<feature type="domain" description="CusB-like beta-barrel" evidence="9">
    <location>
        <begin position="256"/>
        <end position="297"/>
    </location>
</feature>
<keyword evidence="11" id="KW-1185">Reference proteome</keyword>
<accession>A0A1I0GHE1</accession>
<dbReference type="OrthoDB" id="9811754at2"/>
<feature type="transmembrane region" description="Helical" evidence="7">
    <location>
        <begin position="12"/>
        <end position="32"/>
    </location>
</feature>
<dbReference type="Pfam" id="PF25954">
    <property type="entry name" value="Beta-barrel_RND_2"/>
    <property type="match status" value="1"/>
</dbReference>
<feature type="domain" description="Multidrug resistance protein MdtA-like barrel-sandwich hybrid" evidence="8">
    <location>
        <begin position="56"/>
        <end position="249"/>
    </location>
</feature>